<dbReference type="CDD" id="cd09917">
    <property type="entry name" value="F-box_SF"/>
    <property type="match status" value="1"/>
</dbReference>
<keyword evidence="4" id="KW-1185">Reference proteome</keyword>
<gene>
    <name evidence="3" type="ORF">QYE76_056439</name>
</gene>
<organism evidence="3 4">
    <name type="scientific">Lolium multiflorum</name>
    <name type="common">Italian ryegrass</name>
    <name type="synonym">Lolium perenne subsp. multiflorum</name>
    <dbReference type="NCBI Taxonomy" id="4521"/>
    <lineage>
        <taxon>Eukaryota</taxon>
        <taxon>Viridiplantae</taxon>
        <taxon>Streptophyta</taxon>
        <taxon>Embryophyta</taxon>
        <taxon>Tracheophyta</taxon>
        <taxon>Spermatophyta</taxon>
        <taxon>Magnoliopsida</taxon>
        <taxon>Liliopsida</taxon>
        <taxon>Poales</taxon>
        <taxon>Poaceae</taxon>
        <taxon>BOP clade</taxon>
        <taxon>Pooideae</taxon>
        <taxon>Poodae</taxon>
        <taxon>Poeae</taxon>
        <taxon>Poeae Chloroplast Group 2 (Poeae type)</taxon>
        <taxon>Loliodinae</taxon>
        <taxon>Loliinae</taxon>
        <taxon>Lolium</taxon>
    </lineage>
</organism>
<dbReference type="Pfam" id="PF00646">
    <property type="entry name" value="F-box"/>
    <property type="match status" value="1"/>
</dbReference>
<dbReference type="InterPro" id="IPR013187">
    <property type="entry name" value="F-box-assoc_dom_typ3"/>
</dbReference>
<reference evidence="3" key="1">
    <citation type="submission" date="2023-07" db="EMBL/GenBank/DDBJ databases">
        <title>A chromosome-level genome assembly of Lolium multiflorum.</title>
        <authorList>
            <person name="Chen Y."/>
            <person name="Copetti D."/>
            <person name="Kolliker R."/>
            <person name="Studer B."/>
        </authorList>
    </citation>
    <scope>NUCLEOTIDE SEQUENCE</scope>
    <source>
        <strain evidence="3">02402/16</strain>
        <tissue evidence="3">Leaf</tissue>
    </source>
</reference>
<sequence length="363" mass="41482">MDGGKGFPSGSDVLAHIFRRVQGNARRRLRLVCRHWRQVIDTRTATSLKSRAMTLVVTVERAYVFDDLSTERCSFEMTQWPGRFWDPTKMVGSCNGIICLCDRIGNILLHNPVNHEYLAVPSLPPGYHNGTPIWHQTYSFTHDQATGRYMVVHAPRIFGGQVMVFVLGEASWRDVAVPFPTHNFKDGFLTIDSTMYWAVEGKKGKKVIMSFELDGERAPSVVPLPSSTADDSWRLTQVLGRLAIVLGKEVWVMEQLRWSRWYSLQFWRPRNQPKWHGSQHLTRPHFALGSNRVLAWQWLPKGGGCALYQYTASNDTTKARRGTVDIGGSGQGTMVAEITTAYDTFQRFDYVQTMEKLRVYKCW</sequence>
<dbReference type="AlphaFoldDB" id="A0AAD8T329"/>
<dbReference type="InterPro" id="IPR050796">
    <property type="entry name" value="SCF_F-box_component"/>
</dbReference>
<evidence type="ECO:0000313" key="3">
    <source>
        <dbReference type="EMBL" id="KAK1668280.1"/>
    </source>
</evidence>
<feature type="domain" description="F-box associated beta-propeller type 3" evidence="2">
    <location>
        <begin position="87"/>
        <end position="277"/>
    </location>
</feature>
<dbReference type="InterPro" id="IPR036047">
    <property type="entry name" value="F-box-like_dom_sf"/>
</dbReference>
<dbReference type="Gene3D" id="1.20.1280.50">
    <property type="match status" value="1"/>
</dbReference>
<evidence type="ECO:0000259" key="1">
    <source>
        <dbReference type="Pfam" id="PF00646"/>
    </source>
</evidence>
<accession>A0AAD8T329</accession>
<name>A0AAD8T329_LOLMU</name>
<dbReference type="Pfam" id="PF08268">
    <property type="entry name" value="FBA_3"/>
    <property type="match status" value="1"/>
</dbReference>
<evidence type="ECO:0000313" key="4">
    <source>
        <dbReference type="Proteomes" id="UP001231189"/>
    </source>
</evidence>
<dbReference type="NCBIfam" id="TIGR01640">
    <property type="entry name" value="F_box_assoc_1"/>
    <property type="match status" value="1"/>
</dbReference>
<feature type="domain" description="F-box" evidence="1">
    <location>
        <begin position="11"/>
        <end position="42"/>
    </location>
</feature>
<comment type="caution">
    <text evidence="3">The sequence shown here is derived from an EMBL/GenBank/DDBJ whole genome shotgun (WGS) entry which is preliminary data.</text>
</comment>
<evidence type="ECO:0008006" key="5">
    <source>
        <dbReference type="Google" id="ProtNLM"/>
    </source>
</evidence>
<dbReference type="EMBL" id="JAUUTY010000003">
    <property type="protein sequence ID" value="KAK1668280.1"/>
    <property type="molecule type" value="Genomic_DNA"/>
</dbReference>
<dbReference type="InterPro" id="IPR017451">
    <property type="entry name" value="F-box-assoc_interact_dom"/>
</dbReference>
<dbReference type="InterPro" id="IPR001810">
    <property type="entry name" value="F-box_dom"/>
</dbReference>
<dbReference type="PANTHER" id="PTHR31672:SF13">
    <property type="entry name" value="F-BOX PROTEIN CPR30-LIKE"/>
    <property type="match status" value="1"/>
</dbReference>
<dbReference type="SUPFAM" id="SSF81383">
    <property type="entry name" value="F-box domain"/>
    <property type="match status" value="1"/>
</dbReference>
<dbReference type="Proteomes" id="UP001231189">
    <property type="component" value="Unassembled WGS sequence"/>
</dbReference>
<dbReference type="PANTHER" id="PTHR31672">
    <property type="entry name" value="BNACNNG10540D PROTEIN"/>
    <property type="match status" value="1"/>
</dbReference>
<protein>
    <recommendedName>
        <fullName evidence="5">F-box domain-containing protein</fullName>
    </recommendedName>
</protein>
<evidence type="ECO:0000259" key="2">
    <source>
        <dbReference type="Pfam" id="PF08268"/>
    </source>
</evidence>
<proteinExistence type="predicted"/>